<evidence type="ECO:0000256" key="1">
    <source>
        <dbReference type="ARBA" id="ARBA00001231"/>
    </source>
</evidence>
<dbReference type="Proteomes" id="UP000717515">
    <property type="component" value="Unassembled WGS sequence"/>
</dbReference>
<dbReference type="InterPro" id="IPR017853">
    <property type="entry name" value="GH"/>
</dbReference>
<evidence type="ECO:0000256" key="8">
    <source>
        <dbReference type="PIRSR" id="PIRSR625705-1"/>
    </source>
</evidence>
<proteinExistence type="inferred from homology"/>
<dbReference type="SUPFAM" id="SSF51445">
    <property type="entry name" value="(Trans)glycosidases"/>
    <property type="match status" value="1"/>
</dbReference>
<sequence>MSKKRNPIHSPSANHSYSALSVHDPDDIGIRTAMTSPGPAHQRSGEIETLHARDSDDGHGRTSIDMDPAGSSTALSQGSSAIHRSASLQKRKDVQAEDEDRQGGSQPVAKSTHWSRCWVRYIALASILAAITLMITLLILKPWQQHKLAPIHNGAVKALPDEQPVWPIPKTFSFGDDRVSLSPDFKIRLQQPSLSSSSGIMSSPTAAHPVLEKAIARCLERIQLKRNTTTQNDITGSTISLAGEEILSELVIIVDDALAPLEFGMVESYTLNITTAKSKKESTSYHVALNMEDGMPQVASARSKQAVAPGDASAGESDTLTAILKAGSQWGVLHGLETFSQLVQAITISSGPATQQPVNNRLDIPNAPWSIHDEPRYSHRGLLLDTSRHYLPVKDIIRTLDAMSVVKLNVFHWHILDQQSYPLVSKAHPELTVKGAERPGYVYTLQDVASIVQFGEERGIRVIPEFDAPGHTASWGRAYPNITLCLDMQPHNIYAAEPPAGQLDPLEPFTYTVLDGLVKEWADQFPDKHVHIGGDEINAECWKTSKRLRDYMQNPGRRSGYEEPLMKVQDISDEMISRPSSGRQSGLDRLLELYLDKVFGMYLAQGKRPLVWEEIALEHNVRLPSSAIVQVWKNSRNAKRVIEQGRPVILSGGDYWYLDCGSGSWLIGSQGESWCKFSSWQRMYSYRLTDRLNAEQQKMVYGGEVCMWSEQTDSSNLDSNLWPRTAAAAEVLWSGDQDDQGETRPLLPAAKRLEAVRERLTQMGVRAAPVFPSWCAKHPETCLA</sequence>
<keyword evidence="5" id="KW-0378">Hydrolase</keyword>
<dbReference type="EMBL" id="JAIFTL010000004">
    <property type="protein sequence ID" value="KAG9327451.1"/>
    <property type="molecule type" value="Genomic_DNA"/>
</dbReference>
<evidence type="ECO:0000256" key="10">
    <source>
        <dbReference type="SAM" id="Phobius"/>
    </source>
</evidence>
<evidence type="ECO:0000256" key="6">
    <source>
        <dbReference type="ARBA" id="ARBA00023180"/>
    </source>
</evidence>
<evidence type="ECO:0000256" key="7">
    <source>
        <dbReference type="ARBA" id="ARBA00023295"/>
    </source>
</evidence>
<feature type="domain" description="Beta-hexosaminidase eukaryotic type N-terminal" evidence="12">
    <location>
        <begin position="165"/>
        <end position="276"/>
    </location>
</feature>
<dbReference type="PRINTS" id="PR00738">
    <property type="entry name" value="GLHYDRLASE20"/>
</dbReference>
<evidence type="ECO:0000256" key="9">
    <source>
        <dbReference type="SAM" id="MobiDB-lite"/>
    </source>
</evidence>
<evidence type="ECO:0000313" key="13">
    <source>
        <dbReference type="EMBL" id="KAG9327451.1"/>
    </source>
</evidence>
<feature type="region of interest" description="Disordered" evidence="9">
    <location>
        <begin position="1"/>
        <end position="109"/>
    </location>
</feature>
<keyword evidence="6" id="KW-0325">Glycoprotein</keyword>
<dbReference type="Gene3D" id="3.30.379.10">
    <property type="entry name" value="Chitobiase/beta-hexosaminidase domain 2-like"/>
    <property type="match status" value="1"/>
</dbReference>
<dbReference type="GO" id="GO:0004563">
    <property type="term" value="F:beta-N-acetylhexosaminidase activity"/>
    <property type="evidence" value="ECO:0007669"/>
    <property type="project" value="UniProtKB-EC"/>
</dbReference>
<dbReference type="InterPro" id="IPR015883">
    <property type="entry name" value="Glyco_hydro_20_cat"/>
</dbReference>
<dbReference type="InterPro" id="IPR029018">
    <property type="entry name" value="Hex-like_dom2"/>
</dbReference>
<dbReference type="GO" id="GO:0030203">
    <property type="term" value="P:glycosaminoglycan metabolic process"/>
    <property type="evidence" value="ECO:0007669"/>
    <property type="project" value="TreeGrafter"/>
</dbReference>
<evidence type="ECO:0000256" key="4">
    <source>
        <dbReference type="ARBA" id="ARBA00022729"/>
    </source>
</evidence>
<gene>
    <name evidence="13" type="ORF">KVV02_000400</name>
</gene>
<feature type="domain" description="Glycoside hydrolase family 20 catalytic" evidence="11">
    <location>
        <begin position="377"/>
        <end position="735"/>
    </location>
</feature>
<evidence type="ECO:0000256" key="3">
    <source>
        <dbReference type="ARBA" id="ARBA00012663"/>
    </source>
</evidence>
<feature type="active site" description="Proton donor" evidence="8">
    <location>
        <position position="536"/>
    </location>
</feature>
<dbReference type="Pfam" id="PF00728">
    <property type="entry name" value="Glyco_hydro_20"/>
    <property type="match status" value="1"/>
</dbReference>
<dbReference type="InterPro" id="IPR029019">
    <property type="entry name" value="HEX_eukaryotic_N"/>
</dbReference>
<feature type="transmembrane region" description="Helical" evidence="10">
    <location>
        <begin position="118"/>
        <end position="140"/>
    </location>
</feature>
<protein>
    <recommendedName>
        <fullName evidence="3">beta-N-acetylhexosaminidase</fullName>
        <ecNumber evidence="3">3.2.1.52</ecNumber>
    </recommendedName>
</protein>
<feature type="compositionally biased region" description="Polar residues" evidence="9">
    <location>
        <begin position="9"/>
        <end position="19"/>
    </location>
</feature>
<evidence type="ECO:0000256" key="2">
    <source>
        <dbReference type="ARBA" id="ARBA00006285"/>
    </source>
</evidence>
<comment type="similarity">
    <text evidence="2">Belongs to the glycosyl hydrolase 20 family.</text>
</comment>
<dbReference type="Pfam" id="PF14845">
    <property type="entry name" value="Glycohydro_20b2"/>
    <property type="match status" value="1"/>
</dbReference>
<dbReference type="AlphaFoldDB" id="A0A9P8IEQ0"/>
<comment type="caution">
    <text evidence="13">The sequence shown here is derived from an EMBL/GenBank/DDBJ whole genome shotgun (WGS) entry which is preliminary data.</text>
</comment>
<dbReference type="InterPro" id="IPR025705">
    <property type="entry name" value="Beta_hexosaminidase_sua/sub"/>
</dbReference>
<keyword evidence="10" id="KW-0472">Membrane</keyword>
<evidence type="ECO:0000259" key="11">
    <source>
        <dbReference type="Pfam" id="PF00728"/>
    </source>
</evidence>
<feature type="compositionally biased region" description="Polar residues" evidence="9">
    <location>
        <begin position="70"/>
        <end position="88"/>
    </location>
</feature>
<evidence type="ECO:0000259" key="12">
    <source>
        <dbReference type="Pfam" id="PF14845"/>
    </source>
</evidence>
<dbReference type="GO" id="GO:0005975">
    <property type="term" value="P:carbohydrate metabolic process"/>
    <property type="evidence" value="ECO:0007669"/>
    <property type="project" value="InterPro"/>
</dbReference>
<dbReference type="EC" id="3.2.1.52" evidence="3"/>
<keyword evidence="7" id="KW-0326">Glycosidase</keyword>
<dbReference type="GO" id="GO:0016020">
    <property type="term" value="C:membrane"/>
    <property type="evidence" value="ECO:0007669"/>
    <property type="project" value="TreeGrafter"/>
</dbReference>
<keyword evidence="10" id="KW-1133">Transmembrane helix</keyword>
<evidence type="ECO:0000256" key="5">
    <source>
        <dbReference type="ARBA" id="ARBA00022801"/>
    </source>
</evidence>
<name>A0A9P8IEQ0_MORAP</name>
<keyword evidence="10" id="KW-0812">Transmembrane</keyword>
<dbReference type="PANTHER" id="PTHR22600:SF26">
    <property type="entry name" value="BETA-N-ACETYLHEXOSAMINIDASE"/>
    <property type="match status" value="1"/>
</dbReference>
<keyword evidence="4" id="KW-0732">Signal</keyword>
<evidence type="ECO:0000313" key="14">
    <source>
        <dbReference type="Proteomes" id="UP000717515"/>
    </source>
</evidence>
<accession>A0A9P8IEQ0</accession>
<dbReference type="Gene3D" id="3.20.20.80">
    <property type="entry name" value="Glycosidases"/>
    <property type="match status" value="1"/>
</dbReference>
<dbReference type="FunFam" id="3.20.20.80:FF:000063">
    <property type="entry name" value="Beta-hexosaminidase"/>
    <property type="match status" value="1"/>
</dbReference>
<reference evidence="13" key="1">
    <citation type="submission" date="2021-07" db="EMBL/GenBank/DDBJ databases">
        <title>Draft genome of Mortierella alpina, strain LL118, isolated from an aspen leaf litter sample.</title>
        <authorList>
            <person name="Yang S."/>
            <person name="Vinatzer B.A."/>
        </authorList>
    </citation>
    <scope>NUCLEOTIDE SEQUENCE</scope>
    <source>
        <strain evidence="13">LL118</strain>
    </source>
</reference>
<dbReference type="SUPFAM" id="SSF55545">
    <property type="entry name" value="beta-N-acetylhexosaminidase-like domain"/>
    <property type="match status" value="2"/>
</dbReference>
<dbReference type="PANTHER" id="PTHR22600">
    <property type="entry name" value="BETA-HEXOSAMINIDASE"/>
    <property type="match status" value="1"/>
</dbReference>
<comment type="catalytic activity">
    <reaction evidence="1">
        <text>Hydrolysis of terminal non-reducing N-acetyl-D-hexosamine residues in N-acetyl-beta-D-hexosaminides.</text>
        <dbReference type="EC" id="3.2.1.52"/>
    </reaction>
</comment>
<feature type="compositionally biased region" description="Basic and acidic residues" evidence="9">
    <location>
        <begin position="43"/>
        <end position="64"/>
    </location>
</feature>
<organism evidence="13 14">
    <name type="scientific">Mortierella alpina</name>
    <name type="common">Oleaginous fungus</name>
    <name type="synonym">Mortierella renispora</name>
    <dbReference type="NCBI Taxonomy" id="64518"/>
    <lineage>
        <taxon>Eukaryota</taxon>
        <taxon>Fungi</taxon>
        <taxon>Fungi incertae sedis</taxon>
        <taxon>Mucoromycota</taxon>
        <taxon>Mortierellomycotina</taxon>
        <taxon>Mortierellomycetes</taxon>
        <taxon>Mortierellales</taxon>
        <taxon>Mortierellaceae</taxon>
        <taxon>Mortierella</taxon>
    </lineage>
</organism>
<dbReference type="CDD" id="cd06562">
    <property type="entry name" value="GH20_HexA_HexB-like"/>
    <property type="match status" value="1"/>
</dbReference>